<evidence type="ECO:0000313" key="4">
    <source>
        <dbReference type="EMBL" id="KAK2071417.1"/>
    </source>
</evidence>
<dbReference type="PANTHER" id="PTHR12110:SF21">
    <property type="entry name" value="XYLOSE ISOMERASE-LIKE TIM BARREL DOMAIN-CONTAINING PROTEIN"/>
    <property type="match status" value="1"/>
</dbReference>
<dbReference type="Proteomes" id="UP001217918">
    <property type="component" value="Unassembled WGS sequence"/>
</dbReference>
<evidence type="ECO:0000259" key="3">
    <source>
        <dbReference type="Pfam" id="PF01261"/>
    </source>
</evidence>
<evidence type="ECO:0000256" key="1">
    <source>
        <dbReference type="ARBA" id="ARBA00009759"/>
    </source>
</evidence>
<dbReference type="SUPFAM" id="SSF51658">
    <property type="entry name" value="Xylose isomerase-like"/>
    <property type="match status" value="1"/>
</dbReference>
<name>A0AAD9MCN5_9PEZI</name>
<dbReference type="InterPro" id="IPR050312">
    <property type="entry name" value="IolE/XylAMocC-like"/>
</dbReference>
<dbReference type="AlphaFoldDB" id="A0AAD9MCN5"/>
<dbReference type="Gene3D" id="3.20.20.150">
    <property type="entry name" value="Divalent-metal-dependent TIM barrel enzymes"/>
    <property type="match status" value="1"/>
</dbReference>
<comment type="similarity">
    <text evidence="1">Belongs to the inositol monophosphatase superfamily.</text>
</comment>
<feature type="domain" description="Xylose isomerase-like TIM barrel" evidence="3">
    <location>
        <begin position="17"/>
        <end position="265"/>
    </location>
</feature>
<evidence type="ECO:0000256" key="2">
    <source>
        <dbReference type="SAM" id="MobiDB-lite"/>
    </source>
</evidence>
<gene>
    <name evidence="4" type="ORF">P8C59_005845</name>
</gene>
<dbReference type="Pfam" id="PF01261">
    <property type="entry name" value="AP_endonuc_2"/>
    <property type="match status" value="1"/>
</dbReference>
<comment type="caution">
    <text evidence="4">The sequence shown here is derived from an EMBL/GenBank/DDBJ whole genome shotgun (WGS) entry which is preliminary data.</text>
</comment>
<proteinExistence type="inferred from homology"/>
<organism evidence="4 5">
    <name type="scientific">Phyllachora maydis</name>
    <dbReference type="NCBI Taxonomy" id="1825666"/>
    <lineage>
        <taxon>Eukaryota</taxon>
        <taxon>Fungi</taxon>
        <taxon>Dikarya</taxon>
        <taxon>Ascomycota</taxon>
        <taxon>Pezizomycotina</taxon>
        <taxon>Sordariomycetes</taxon>
        <taxon>Sordariomycetidae</taxon>
        <taxon>Phyllachorales</taxon>
        <taxon>Phyllachoraceae</taxon>
        <taxon>Phyllachora</taxon>
    </lineage>
</organism>
<keyword evidence="5" id="KW-1185">Reference proteome</keyword>
<dbReference type="SUPFAM" id="SSF56655">
    <property type="entry name" value="Carbohydrate phosphatase"/>
    <property type="match status" value="1"/>
</dbReference>
<accession>A0AAD9MCN5</accession>
<dbReference type="PANTHER" id="PTHR12110">
    <property type="entry name" value="HYDROXYPYRUVATE ISOMERASE"/>
    <property type="match status" value="1"/>
</dbReference>
<feature type="region of interest" description="Disordered" evidence="2">
    <location>
        <begin position="370"/>
        <end position="395"/>
    </location>
</feature>
<protein>
    <recommendedName>
        <fullName evidence="3">Xylose isomerase-like TIM barrel domain-containing protein</fullName>
    </recommendedName>
</protein>
<dbReference type="EMBL" id="JAQQPM010000005">
    <property type="protein sequence ID" value="KAK2071417.1"/>
    <property type="molecule type" value="Genomic_DNA"/>
</dbReference>
<dbReference type="InterPro" id="IPR036237">
    <property type="entry name" value="Xyl_isomerase-like_sf"/>
</dbReference>
<dbReference type="Pfam" id="PF00459">
    <property type="entry name" value="Inositol_P"/>
    <property type="match status" value="1"/>
</dbReference>
<dbReference type="InterPro" id="IPR000760">
    <property type="entry name" value="Inositol_monophosphatase-like"/>
</dbReference>
<reference evidence="4" key="1">
    <citation type="journal article" date="2023" name="Mol. Plant Microbe Interact.">
        <title>Elucidating the Obligate Nature and Biological Capacity of an Invasive Fungal Corn Pathogen.</title>
        <authorList>
            <person name="MacCready J.S."/>
            <person name="Roggenkamp E.M."/>
            <person name="Gdanetz K."/>
            <person name="Chilvers M.I."/>
        </authorList>
    </citation>
    <scope>NUCLEOTIDE SEQUENCE</scope>
    <source>
        <strain evidence="4">PM02</strain>
    </source>
</reference>
<dbReference type="InterPro" id="IPR013022">
    <property type="entry name" value="Xyl_isomerase-like_TIM-brl"/>
</dbReference>
<evidence type="ECO:0000313" key="5">
    <source>
        <dbReference type="Proteomes" id="UP001217918"/>
    </source>
</evidence>
<sequence>MSLGRCAAGHSLEHKLDMAQKYGYHGIELFHDDLLDVAARLHPAAAPAGEPSPTAQLLAAEHIAQLCRARRLHIVCLQPLMHYEGLADRAAHARALHKLRLWIRLVRALGTDLIQIPSTFLPAARLAADDDHGTFLDLAVADLREAADLGLAASEPALGLGPVRFAYESLAWGTRVDVWERCWDVVRRVDRPNLGICLDTFHIAARLFADPTAPDGRTGPDAEERVRRSTAALIRQLDVAKLFYVQVVDGARLGRPLVDGHPFHDRQQHPRMSWSRNCRLFYGEDDRGAYMPVKEIARAIFQGLGFEGWPARAYCATFVAEKDNAVDIVTKTDEAVEALIKDAISTKYPEHDFVGERPVAGNCILASDQQDLWPRRPGDRDRRGWPAKDGAVQKS</sequence>
<feature type="compositionally biased region" description="Basic and acidic residues" evidence="2">
    <location>
        <begin position="373"/>
        <end position="386"/>
    </location>
</feature>